<dbReference type="AlphaFoldDB" id="A0A8T3BMV8"/>
<name>A0A8T3BMV8_DENNO</name>
<evidence type="ECO:0000313" key="1">
    <source>
        <dbReference type="EMBL" id="KAI0513893.1"/>
    </source>
</evidence>
<comment type="caution">
    <text evidence="1">The sequence shown here is derived from an EMBL/GenBank/DDBJ whole genome shotgun (WGS) entry which is preliminary data.</text>
</comment>
<dbReference type="EMBL" id="JAGYWB010000008">
    <property type="protein sequence ID" value="KAI0513893.1"/>
    <property type="molecule type" value="Genomic_DNA"/>
</dbReference>
<protein>
    <submittedName>
        <fullName evidence="1">Uncharacterized protein</fullName>
    </submittedName>
</protein>
<evidence type="ECO:0000313" key="2">
    <source>
        <dbReference type="Proteomes" id="UP000829196"/>
    </source>
</evidence>
<reference evidence="1" key="1">
    <citation type="journal article" date="2022" name="Front. Genet.">
        <title>Chromosome-Scale Assembly of the Dendrobium nobile Genome Provides Insights Into the Molecular Mechanism of the Biosynthesis of the Medicinal Active Ingredient of Dendrobium.</title>
        <authorList>
            <person name="Xu Q."/>
            <person name="Niu S.-C."/>
            <person name="Li K.-L."/>
            <person name="Zheng P.-J."/>
            <person name="Zhang X.-J."/>
            <person name="Jia Y."/>
            <person name="Liu Y."/>
            <person name="Niu Y.-X."/>
            <person name="Yu L.-H."/>
            <person name="Chen D.-F."/>
            <person name="Zhang G.-Q."/>
        </authorList>
    </citation>
    <scope>NUCLEOTIDE SEQUENCE</scope>
    <source>
        <tissue evidence="1">Leaf</tissue>
    </source>
</reference>
<organism evidence="1 2">
    <name type="scientific">Dendrobium nobile</name>
    <name type="common">Orchid</name>
    <dbReference type="NCBI Taxonomy" id="94219"/>
    <lineage>
        <taxon>Eukaryota</taxon>
        <taxon>Viridiplantae</taxon>
        <taxon>Streptophyta</taxon>
        <taxon>Embryophyta</taxon>
        <taxon>Tracheophyta</taxon>
        <taxon>Spermatophyta</taxon>
        <taxon>Magnoliopsida</taxon>
        <taxon>Liliopsida</taxon>
        <taxon>Asparagales</taxon>
        <taxon>Orchidaceae</taxon>
        <taxon>Epidendroideae</taxon>
        <taxon>Malaxideae</taxon>
        <taxon>Dendrobiinae</taxon>
        <taxon>Dendrobium</taxon>
    </lineage>
</organism>
<keyword evidence="2" id="KW-1185">Reference proteome</keyword>
<dbReference type="Proteomes" id="UP000829196">
    <property type="component" value="Unassembled WGS sequence"/>
</dbReference>
<gene>
    <name evidence="1" type="ORF">KFK09_009925</name>
</gene>
<proteinExistence type="predicted"/>
<sequence length="120" mass="13041">MEAPAILSSMSSSLGNGNQNLMVILFMALLSTKICQEPSFFGMSNVGITHGLRLGCINFFVANLQQFPVGHYVLSGSSYNAVELAMLRQVENQFDVASYEEVADKRAIHMANSYGQISGN</sequence>
<accession>A0A8T3BMV8</accession>